<feature type="non-terminal residue" evidence="1">
    <location>
        <position position="1"/>
    </location>
</feature>
<name>A0AAV4VS83_9ARAC</name>
<dbReference type="AlphaFoldDB" id="A0AAV4VS83"/>
<evidence type="ECO:0000313" key="2">
    <source>
        <dbReference type="Proteomes" id="UP001054837"/>
    </source>
</evidence>
<proteinExistence type="predicted"/>
<dbReference type="EMBL" id="BPLQ01013524">
    <property type="protein sequence ID" value="GIY72804.1"/>
    <property type="molecule type" value="Genomic_DNA"/>
</dbReference>
<accession>A0AAV4VS83</accession>
<reference evidence="1 2" key="1">
    <citation type="submission" date="2021-06" db="EMBL/GenBank/DDBJ databases">
        <title>Caerostris darwini draft genome.</title>
        <authorList>
            <person name="Kono N."/>
            <person name="Arakawa K."/>
        </authorList>
    </citation>
    <scope>NUCLEOTIDE SEQUENCE [LARGE SCALE GENOMIC DNA]</scope>
</reference>
<keyword evidence="2" id="KW-1185">Reference proteome</keyword>
<sequence length="70" mass="7804">YHLFWVTVIQYADEIAPEGLQSTPEGISLELCISHSVSIEVSCNHGNMVFREAVSQDPPGSLLFECKKHD</sequence>
<comment type="caution">
    <text evidence="1">The sequence shown here is derived from an EMBL/GenBank/DDBJ whole genome shotgun (WGS) entry which is preliminary data.</text>
</comment>
<gene>
    <name evidence="1" type="ORF">CDAR_222321</name>
</gene>
<protein>
    <submittedName>
        <fullName evidence="1">Uncharacterized protein</fullName>
    </submittedName>
</protein>
<evidence type="ECO:0000313" key="1">
    <source>
        <dbReference type="EMBL" id="GIY72804.1"/>
    </source>
</evidence>
<organism evidence="1 2">
    <name type="scientific">Caerostris darwini</name>
    <dbReference type="NCBI Taxonomy" id="1538125"/>
    <lineage>
        <taxon>Eukaryota</taxon>
        <taxon>Metazoa</taxon>
        <taxon>Ecdysozoa</taxon>
        <taxon>Arthropoda</taxon>
        <taxon>Chelicerata</taxon>
        <taxon>Arachnida</taxon>
        <taxon>Araneae</taxon>
        <taxon>Araneomorphae</taxon>
        <taxon>Entelegynae</taxon>
        <taxon>Araneoidea</taxon>
        <taxon>Araneidae</taxon>
        <taxon>Caerostris</taxon>
    </lineage>
</organism>
<dbReference type="Proteomes" id="UP001054837">
    <property type="component" value="Unassembled WGS sequence"/>
</dbReference>